<dbReference type="PANTHER" id="PTHR42678:SF34">
    <property type="entry name" value="OS04G0183300 PROTEIN"/>
    <property type="match status" value="1"/>
</dbReference>
<name>A0A6P2CA97_9ACTN</name>
<dbReference type="AlphaFoldDB" id="A0A6P2CA97"/>
<dbReference type="SUPFAM" id="SSF75304">
    <property type="entry name" value="Amidase signature (AS) enzymes"/>
    <property type="match status" value="1"/>
</dbReference>
<keyword evidence="3" id="KW-0378">Hydrolase</keyword>
<dbReference type="OrthoDB" id="9811471at2"/>
<dbReference type="NCBIfam" id="NF006006">
    <property type="entry name" value="PRK08137.1"/>
    <property type="match status" value="1"/>
</dbReference>
<comment type="caution">
    <text evidence="3">The sequence shown here is derived from an EMBL/GenBank/DDBJ whole genome shotgun (WGS) entry which is preliminary data.</text>
</comment>
<organism evidence="3 4">
    <name type="scientific">Trebonia kvetii</name>
    <dbReference type="NCBI Taxonomy" id="2480626"/>
    <lineage>
        <taxon>Bacteria</taxon>
        <taxon>Bacillati</taxon>
        <taxon>Actinomycetota</taxon>
        <taxon>Actinomycetes</taxon>
        <taxon>Streptosporangiales</taxon>
        <taxon>Treboniaceae</taxon>
        <taxon>Trebonia</taxon>
    </lineage>
</organism>
<dbReference type="PANTHER" id="PTHR42678">
    <property type="entry name" value="AMIDASE"/>
    <property type="match status" value="1"/>
</dbReference>
<gene>
    <name evidence="3" type="ORF">EAS64_03420</name>
</gene>
<keyword evidence="4" id="KW-1185">Reference proteome</keyword>
<sequence length="545" mass="56393">MRDFQGLPNPFSRVPAEGDDLASAERQWRSAVSPGPAGQGKDGIESVAELRRAMAEGRVTATAVTQHYLDRITRLNPALGAVIAVTPDALEQAAASDAAWRAGKPRGPLDGIPVLVKDNVQVAGLPATAGSAALLPARPPDAFIVGQLRAAGAIIIAKANLSEWANFRSTRSSSGWSTVGGQTANPYALDRNPSGSSSGSASGLSAGFAPLAIGTETDGSIVSPSSACGVVGVKPTLGLVSRAGIVPLSLAQDTAGPMATSVADAAALLSVLAAADPADSAADHPGSFIDYTSFLDPASLEGARIGIWRAPSANADAVTEALLEQAVGCLRDLGAVVVDPVDLPDIEKVTEPEFEALNFEFKHGINTYLKYLSDFADGSDPALPRSLADLIAFNDKHAARVLAHFGQEIFLAAESTSGDLADPVYLEHRGAAARLARTAVETPVVEHRLDAIFSLTANPAWLTDYVLGDHSVFGTSRPGAVSGWPAVSVPFGYVCGLPVGVSFLGPRFSEPRLLALAYAFEQASRARRAPELLRTACATPQPGQA</sequence>
<accession>A0A6P2CA97</accession>
<reference evidence="3 4" key="1">
    <citation type="submission" date="2018-11" db="EMBL/GenBank/DDBJ databases">
        <title>Trebonia kvetii gen.nov., sp.nov., a novel acidophilic actinobacterium, and proposal of the new actinobacterial family Treboniaceae fam. nov.</title>
        <authorList>
            <person name="Rapoport D."/>
            <person name="Sagova-Mareckova M."/>
            <person name="Sedlacek I."/>
            <person name="Provaznik J."/>
            <person name="Kralova S."/>
            <person name="Pavlinic D."/>
            <person name="Benes V."/>
            <person name="Kopecky J."/>
        </authorList>
    </citation>
    <scope>NUCLEOTIDE SEQUENCE [LARGE SCALE GENOMIC DNA]</scope>
    <source>
        <strain evidence="3 4">15Tr583</strain>
    </source>
</reference>
<evidence type="ECO:0000259" key="2">
    <source>
        <dbReference type="Pfam" id="PF01425"/>
    </source>
</evidence>
<feature type="region of interest" description="Disordered" evidence="1">
    <location>
        <begin position="1"/>
        <end position="42"/>
    </location>
</feature>
<evidence type="ECO:0000313" key="3">
    <source>
        <dbReference type="EMBL" id="TVZ06483.1"/>
    </source>
</evidence>
<feature type="domain" description="Amidase" evidence="2">
    <location>
        <begin position="64"/>
        <end position="514"/>
    </location>
</feature>
<dbReference type="InterPro" id="IPR023631">
    <property type="entry name" value="Amidase_dom"/>
</dbReference>
<dbReference type="EMBL" id="RPFW01000001">
    <property type="protein sequence ID" value="TVZ06483.1"/>
    <property type="molecule type" value="Genomic_DNA"/>
</dbReference>
<dbReference type="GO" id="GO:0004040">
    <property type="term" value="F:amidase activity"/>
    <property type="evidence" value="ECO:0007669"/>
    <property type="project" value="UniProtKB-EC"/>
</dbReference>
<proteinExistence type="predicted"/>
<dbReference type="InterPro" id="IPR036928">
    <property type="entry name" value="AS_sf"/>
</dbReference>
<protein>
    <submittedName>
        <fullName evidence="3">Amidase</fullName>
        <ecNumber evidence="3">3.5.1.4</ecNumber>
    </submittedName>
</protein>
<dbReference type="EC" id="3.5.1.4" evidence="3"/>
<dbReference type="Pfam" id="PF01425">
    <property type="entry name" value="Amidase"/>
    <property type="match status" value="1"/>
</dbReference>
<dbReference type="Proteomes" id="UP000460272">
    <property type="component" value="Unassembled WGS sequence"/>
</dbReference>
<evidence type="ECO:0000313" key="4">
    <source>
        <dbReference type="Proteomes" id="UP000460272"/>
    </source>
</evidence>
<dbReference type="Gene3D" id="3.90.1300.10">
    <property type="entry name" value="Amidase signature (AS) domain"/>
    <property type="match status" value="1"/>
</dbReference>
<evidence type="ECO:0000256" key="1">
    <source>
        <dbReference type="SAM" id="MobiDB-lite"/>
    </source>
</evidence>